<dbReference type="Pfam" id="PF15734">
    <property type="entry name" value="MIIP"/>
    <property type="match status" value="1"/>
</dbReference>
<dbReference type="InterPro" id="IPR031466">
    <property type="entry name" value="MIIP"/>
</dbReference>
<dbReference type="AlphaFoldDB" id="A0A9D4EU96"/>
<feature type="region of interest" description="Disordered" evidence="1">
    <location>
        <begin position="28"/>
        <end position="58"/>
    </location>
</feature>
<comment type="caution">
    <text evidence="2">The sequence shown here is derived from an EMBL/GenBank/DDBJ whole genome shotgun (WGS) entry which is preliminary data.</text>
</comment>
<organism evidence="2 3">
    <name type="scientific">Dreissena polymorpha</name>
    <name type="common">Zebra mussel</name>
    <name type="synonym">Mytilus polymorpha</name>
    <dbReference type="NCBI Taxonomy" id="45954"/>
    <lineage>
        <taxon>Eukaryota</taxon>
        <taxon>Metazoa</taxon>
        <taxon>Spiralia</taxon>
        <taxon>Lophotrochozoa</taxon>
        <taxon>Mollusca</taxon>
        <taxon>Bivalvia</taxon>
        <taxon>Autobranchia</taxon>
        <taxon>Heteroconchia</taxon>
        <taxon>Euheterodonta</taxon>
        <taxon>Imparidentia</taxon>
        <taxon>Neoheterodontei</taxon>
        <taxon>Myida</taxon>
        <taxon>Dreissenoidea</taxon>
        <taxon>Dreissenidae</taxon>
        <taxon>Dreissena</taxon>
    </lineage>
</organism>
<feature type="compositionally biased region" description="Polar residues" evidence="1">
    <location>
        <begin position="313"/>
        <end position="343"/>
    </location>
</feature>
<feature type="compositionally biased region" description="Polar residues" evidence="1">
    <location>
        <begin position="46"/>
        <end position="55"/>
    </location>
</feature>
<dbReference type="PANTHER" id="PTHR34831">
    <property type="entry name" value="MIGRATION AND INVASION-INHIBITORY PROTEIN"/>
    <property type="match status" value="1"/>
</dbReference>
<gene>
    <name evidence="2" type="ORF">DPMN_162018</name>
</gene>
<feature type="region of interest" description="Disordered" evidence="1">
    <location>
        <begin position="313"/>
        <end position="344"/>
    </location>
</feature>
<evidence type="ECO:0000313" key="3">
    <source>
        <dbReference type="Proteomes" id="UP000828390"/>
    </source>
</evidence>
<feature type="compositionally biased region" description="Polar residues" evidence="1">
    <location>
        <begin position="28"/>
        <end position="37"/>
    </location>
</feature>
<reference evidence="2" key="2">
    <citation type="submission" date="2020-11" db="EMBL/GenBank/DDBJ databases">
        <authorList>
            <person name="McCartney M.A."/>
            <person name="Auch B."/>
            <person name="Kono T."/>
            <person name="Mallez S."/>
            <person name="Becker A."/>
            <person name="Gohl D.M."/>
            <person name="Silverstein K.A.T."/>
            <person name="Koren S."/>
            <person name="Bechman K.B."/>
            <person name="Herman A."/>
            <person name="Abrahante J.E."/>
            <person name="Garbe J."/>
        </authorList>
    </citation>
    <scope>NUCLEOTIDE SEQUENCE</scope>
    <source>
        <strain evidence="2">Duluth1</strain>
        <tissue evidence="2">Whole animal</tissue>
    </source>
</reference>
<dbReference type="GO" id="GO:0030336">
    <property type="term" value="P:negative regulation of cell migration"/>
    <property type="evidence" value="ECO:0007669"/>
    <property type="project" value="InterPro"/>
</dbReference>
<dbReference type="OrthoDB" id="10002384at2759"/>
<protein>
    <submittedName>
        <fullName evidence="2">Uncharacterized protein</fullName>
    </submittedName>
</protein>
<proteinExistence type="predicted"/>
<accession>A0A9D4EU96</accession>
<evidence type="ECO:0000313" key="2">
    <source>
        <dbReference type="EMBL" id="KAH3784067.1"/>
    </source>
</evidence>
<dbReference type="GO" id="GO:0010972">
    <property type="term" value="P:negative regulation of G2/M transition of mitotic cell cycle"/>
    <property type="evidence" value="ECO:0007669"/>
    <property type="project" value="InterPro"/>
</dbReference>
<keyword evidence="3" id="KW-1185">Reference proteome</keyword>
<dbReference type="PANTHER" id="PTHR34831:SF1">
    <property type="entry name" value="MIGRATION AND INVASION-INHIBITORY PROTEIN"/>
    <property type="match status" value="1"/>
</dbReference>
<feature type="region of interest" description="Disordered" evidence="1">
    <location>
        <begin position="271"/>
        <end position="290"/>
    </location>
</feature>
<sequence length="679" mass="77068">MTATVDDSLREQSKLLLRRLKDKQTQLQDIVNPSLSEEPTGASVKSPPSITYTRQTAKRPQVKTPVRRLEGDRTNLKEKVDTSLQKSVTERSAVEGKARLCKRQTQSKEDTHKNYQDDNCTDHKENYMGALPEKNVCSKIMETPSNEPQSRDTNPDLSDLRKDIEAEHMDQLKTFGKISDDSLFIENRSNETGSGGSATPNTLQKRRIIDRNVRVNGVRDLNASELMREVEDDYTRLNYSYSNVDDTDLKFLQERLAQAELADTQDCYEVPVRDTDSDPETPGYAQNLDDPANSRKIAKFIRDTKKPKSILLSNNTSRLNKSSTANGSRVSFRSPSRDSSGNLTYEMDSFSRQQQRMLGYDWIAALIENDPNAVNQSETFFDELREFRKLNMQECSNQMYMDGPQELWEHPEREPEPVQRALEETRNEDGPIPEVKPYIVNDRLFAEPIQRSLFAGYDYQQSEPKKDNEKPTYEEPRFVRVSIPRSTLAAPSRVKPHRRNSFDAADSMALSKHCMKGWNSTQPSMMPASRTIGLRDDTKGLKSAVRTTLDDAETLAANFPYEWNAKEQSISRPLPRPTYQPEAKYADSTWPSALKGNVKGSYSGAYKGDISAYRSDTTGLKGNISSSYTGAYPGESSGSYLQASDGLQRATDELLNSTYSLMYEMKRLKHERSDNPIRL</sequence>
<dbReference type="Proteomes" id="UP000828390">
    <property type="component" value="Unassembled WGS sequence"/>
</dbReference>
<reference evidence="2" key="1">
    <citation type="journal article" date="2019" name="bioRxiv">
        <title>The Genome of the Zebra Mussel, Dreissena polymorpha: A Resource for Invasive Species Research.</title>
        <authorList>
            <person name="McCartney M.A."/>
            <person name="Auch B."/>
            <person name="Kono T."/>
            <person name="Mallez S."/>
            <person name="Zhang Y."/>
            <person name="Obille A."/>
            <person name="Becker A."/>
            <person name="Abrahante J.E."/>
            <person name="Garbe J."/>
            <person name="Badalamenti J.P."/>
            <person name="Herman A."/>
            <person name="Mangelson H."/>
            <person name="Liachko I."/>
            <person name="Sullivan S."/>
            <person name="Sone E.D."/>
            <person name="Koren S."/>
            <person name="Silverstein K.A.T."/>
            <person name="Beckman K.B."/>
            <person name="Gohl D.M."/>
        </authorList>
    </citation>
    <scope>NUCLEOTIDE SEQUENCE</scope>
    <source>
        <strain evidence="2">Duluth1</strain>
        <tissue evidence="2">Whole animal</tissue>
    </source>
</reference>
<name>A0A9D4EU96_DREPO</name>
<evidence type="ECO:0000256" key="1">
    <source>
        <dbReference type="SAM" id="MobiDB-lite"/>
    </source>
</evidence>
<dbReference type="EMBL" id="JAIWYP010000008">
    <property type="protein sequence ID" value="KAH3784067.1"/>
    <property type="molecule type" value="Genomic_DNA"/>
</dbReference>